<evidence type="ECO:0000256" key="8">
    <source>
        <dbReference type="ARBA" id="ARBA00022643"/>
    </source>
</evidence>
<dbReference type="NCBIfam" id="TIGR00229">
    <property type="entry name" value="sensory_box"/>
    <property type="match status" value="2"/>
</dbReference>
<proteinExistence type="predicted"/>
<dbReference type="Pfam" id="PF07536">
    <property type="entry name" value="HWE_HK"/>
    <property type="match status" value="1"/>
</dbReference>
<dbReference type="Gene3D" id="3.30.450.20">
    <property type="entry name" value="PAS domain"/>
    <property type="match status" value="2"/>
</dbReference>
<evidence type="ECO:0000256" key="7">
    <source>
        <dbReference type="ARBA" id="ARBA00022630"/>
    </source>
</evidence>
<dbReference type="FunFam" id="3.30.450.20:FF:000099">
    <property type="entry name" value="Sensory box sensor histidine kinase"/>
    <property type="match status" value="1"/>
</dbReference>
<dbReference type="PROSITE" id="PS50112">
    <property type="entry name" value="PAS"/>
    <property type="match status" value="2"/>
</dbReference>
<keyword evidence="12" id="KW-0418">Kinase</keyword>
<keyword evidence="4" id="KW-0600">Photoreceptor protein</keyword>
<evidence type="ECO:0000256" key="9">
    <source>
        <dbReference type="ARBA" id="ARBA00022679"/>
    </source>
</evidence>
<keyword evidence="13" id="KW-0067">ATP-binding</keyword>
<evidence type="ECO:0000256" key="3">
    <source>
        <dbReference type="ARBA" id="ARBA00021740"/>
    </source>
</evidence>
<dbReference type="InterPro" id="IPR001610">
    <property type="entry name" value="PAC"/>
</dbReference>
<dbReference type="GO" id="GO:0004673">
    <property type="term" value="F:protein histidine kinase activity"/>
    <property type="evidence" value="ECO:0007669"/>
    <property type="project" value="UniProtKB-EC"/>
</dbReference>
<evidence type="ECO:0000256" key="11">
    <source>
        <dbReference type="ARBA" id="ARBA00022741"/>
    </source>
</evidence>
<keyword evidence="6" id="KW-0716">Sensory transduction</keyword>
<evidence type="ECO:0000259" key="17">
    <source>
        <dbReference type="PROSITE" id="PS50112"/>
    </source>
</evidence>
<dbReference type="PANTHER" id="PTHR41523:SF8">
    <property type="entry name" value="ETHYLENE RESPONSE SENSOR PROTEIN"/>
    <property type="match status" value="1"/>
</dbReference>
<dbReference type="SMART" id="SM00911">
    <property type="entry name" value="HWE_HK"/>
    <property type="match status" value="1"/>
</dbReference>
<gene>
    <name evidence="19" type="ORF">BB934_08030</name>
</gene>
<evidence type="ECO:0000256" key="16">
    <source>
        <dbReference type="ARBA" id="ARBA00023170"/>
    </source>
</evidence>
<dbReference type="Pfam" id="PF08447">
    <property type="entry name" value="PAS_3"/>
    <property type="match status" value="2"/>
</dbReference>
<keyword evidence="14" id="KW-0157">Chromophore</keyword>
<dbReference type="SMART" id="SM00086">
    <property type="entry name" value="PAC"/>
    <property type="match status" value="2"/>
</dbReference>
<dbReference type="OrthoDB" id="341208at2"/>
<evidence type="ECO:0000256" key="5">
    <source>
        <dbReference type="ARBA" id="ARBA00022553"/>
    </source>
</evidence>
<evidence type="ECO:0000256" key="4">
    <source>
        <dbReference type="ARBA" id="ARBA00022543"/>
    </source>
</evidence>
<dbReference type="KEGG" id="moc:BB934_08030"/>
<keyword evidence="5" id="KW-0597">Phosphoprotein</keyword>
<dbReference type="PROSITE" id="PS50113">
    <property type="entry name" value="PAC"/>
    <property type="match status" value="2"/>
</dbReference>
<name>A0A1B2EDW4_9HYPH</name>
<dbReference type="InterPro" id="IPR035965">
    <property type="entry name" value="PAS-like_dom_sf"/>
</dbReference>
<evidence type="ECO:0000256" key="15">
    <source>
        <dbReference type="ARBA" id="ARBA00023026"/>
    </source>
</evidence>
<evidence type="ECO:0000259" key="18">
    <source>
        <dbReference type="PROSITE" id="PS50113"/>
    </source>
</evidence>
<dbReference type="Gene3D" id="3.30.565.10">
    <property type="entry name" value="Histidine kinase-like ATPase, C-terminal domain"/>
    <property type="match status" value="1"/>
</dbReference>
<evidence type="ECO:0000256" key="6">
    <source>
        <dbReference type="ARBA" id="ARBA00022606"/>
    </source>
</evidence>
<organism evidence="19">
    <name type="scientific">Microvirga ossetica</name>
    <dbReference type="NCBI Taxonomy" id="1882682"/>
    <lineage>
        <taxon>Bacteria</taxon>
        <taxon>Pseudomonadati</taxon>
        <taxon>Pseudomonadota</taxon>
        <taxon>Alphaproteobacteria</taxon>
        <taxon>Hyphomicrobiales</taxon>
        <taxon>Methylobacteriaceae</taxon>
        <taxon>Microvirga</taxon>
    </lineage>
</organism>
<dbReference type="GO" id="GO:0005524">
    <property type="term" value="F:ATP binding"/>
    <property type="evidence" value="ECO:0007669"/>
    <property type="project" value="UniProtKB-KW"/>
</dbReference>
<evidence type="ECO:0000313" key="19">
    <source>
        <dbReference type="EMBL" id="ANY78186.1"/>
    </source>
</evidence>
<evidence type="ECO:0000256" key="2">
    <source>
        <dbReference type="ARBA" id="ARBA00012438"/>
    </source>
</evidence>
<feature type="domain" description="PAS" evidence="17">
    <location>
        <begin position="6"/>
        <end position="76"/>
    </location>
</feature>
<sequence>MDFKETETQFAVLAESLPQLVWSSRADGSVDYVNRRWREFTGLQPEESMGEGWQSAVYPDDLPEVLEHWRHSLDTGEPYEREYRIRNAEGRYEWFLSRAIPIQDLTGHIARWFGTSTNIHDQKRTEETVRMLESQYRLALEAADLGTWQIDLENDLITWDEGTCSLYRLPHNGLYSLTLEQAWTMIHPEDIEDVKARIAAVADPDTDGEYDSEYRAILPDGRLRWFRSHGQTLYANEGGTRRAISLYGVVSDITERHALEEAQKLLTRELNHRVKNLFAIANGMVSMTARTAKDPKDMANALRGRLSALSRAHELVQPASPNAPGTGADVELARLIEAVLDPYRQAGENAIIIEGPGVAVGSNTTTSLALVLHELATNAAKYGCLSCAEGALAIRWTLQDGNVDLLWVESGGPLIESPPTFEGFGTQLTQRSITGQLGGTLDREWLPEGLHVHMILPLDRLAA</sequence>
<accession>A0A1B2EDW4</accession>
<feature type="domain" description="PAS" evidence="17">
    <location>
        <begin position="132"/>
        <end position="205"/>
    </location>
</feature>
<keyword evidence="9" id="KW-0808">Transferase</keyword>
<dbReference type="InterPro" id="IPR036890">
    <property type="entry name" value="HATPase_C_sf"/>
</dbReference>
<keyword evidence="16" id="KW-0675">Receptor</keyword>
<dbReference type="CDD" id="cd00130">
    <property type="entry name" value="PAS"/>
    <property type="match status" value="2"/>
</dbReference>
<dbReference type="RefSeq" id="WP_099509176.1">
    <property type="nucleotide sequence ID" value="NZ_CP016616.1"/>
</dbReference>
<evidence type="ECO:0000256" key="10">
    <source>
        <dbReference type="ARBA" id="ARBA00022737"/>
    </source>
</evidence>
<dbReference type="SUPFAM" id="SSF55874">
    <property type="entry name" value="ATPase domain of HSP90 chaperone/DNA topoisomerase II/histidine kinase"/>
    <property type="match status" value="1"/>
</dbReference>
<dbReference type="InterPro" id="IPR013655">
    <property type="entry name" value="PAS_fold_3"/>
</dbReference>
<dbReference type="AlphaFoldDB" id="A0A1B2EDW4"/>
<evidence type="ECO:0000256" key="12">
    <source>
        <dbReference type="ARBA" id="ARBA00022777"/>
    </source>
</evidence>
<dbReference type="SMART" id="SM00091">
    <property type="entry name" value="PAS"/>
    <property type="match status" value="2"/>
</dbReference>
<dbReference type="GO" id="GO:0009881">
    <property type="term" value="F:photoreceptor activity"/>
    <property type="evidence" value="ECO:0007669"/>
    <property type="project" value="UniProtKB-KW"/>
</dbReference>
<evidence type="ECO:0000256" key="13">
    <source>
        <dbReference type="ARBA" id="ARBA00022840"/>
    </source>
</evidence>
<keyword evidence="8" id="KW-0288">FMN</keyword>
<evidence type="ECO:0000256" key="14">
    <source>
        <dbReference type="ARBA" id="ARBA00022991"/>
    </source>
</evidence>
<feature type="domain" description="PAC" evidence="18">
    <location>
        <begin position="79"/>
        <end position="131"/>
    </location>
</feature>
<dbReference type="EMBL" id="CP016616">
    <property type="protein sequence ID" value="ANY78186.1"/>
    <property type="molecule type" value="Genomic_DNA"/>
</dbReference>
<evidence type="ECO:0000256" key="1">
    <source>
        <dbReference type="ARBA" id="ARBA00000085"/>
    </source>
</evidence>
<dbReference type="InterPro" id="IPR000700">
    <property type="entry name" value="PAS-assoc_C"/>
</dbReference>
<dbReference type="PANTHER" id="PTHR41523">
    <property type="entry name" value="TWO-COMPONENT SYSTEM SENSOR PROTEIN"/>
    <property type="match status" value="1"/>
</dbReference>
<keyword evidence="15" id="KW-0843">Virulence</keyword>
<dbReference type="Gene3D" id="2.10.70.100">
    <property type="match status" value="1"/>
</dbReference>
<keyword evidence="11" id="KW-0547">Nucleotide-binding</keyword>
<feature type="domain" description="PAC" evidence="18">
    <location>
        <begin position="210"/>
        <end position="265"/>
    </location>
</feature>
<dbReference type="InterPro" id="IPR000014">
    <property type="entry name" value="PAS"/>
</dbReference>
<keyword evidence="7" id="KW-0285">Flavoprotein</keyword>
<keyword evidence="10" id="KW-0677">Repeat</keyword>
<dbReference type="SUPFAM" id="SSF55785">
    <property type="entry name" value="PYP-like sensor domain (PAS domain)"/>
    <property type="match status" value="2"/>
</dbReference>
<reference evidence="19" key="1">
    <citation type="submission" date="2016-07" db="EMBL/GenBank/DDBJ databases">
        <title>Microvirga ossetica sp. nov. a new species of rhizobia isolated from root nodules of the legume species Vicia alpestris Steven originated from North Ossetia region in the Caucasus.</title>
        <authorList>
            <person name="Safronova V.I."/>
            <person name="Kuznetsova I.G."/>
            <person name="Sazanova A.L."/>
            <person name="Belimov A."/>
            <person name="Andronov E."/>
            <person name="Osledkin Y.S."/>
            <person name="Onishchuk O.P."/>
            <person name="Kurchak O.N."/>
            <person name="Shaposhnikov A.I."/>
            <person name="Willems A."/>
            <person name="Tikhonovich I.A."/>
        </authorList>
    </citation>
    <scope>NUCLEOTIDE SEQUENCE [LARGE SCALE GENOMIC DNA]</scope>
    <source>
        <strain evidence="19">V5/3M</strain>
    </source>
</reference>
<dbReference type="InterPro" id="IPR011102">
    <property type="entry name" value="Sig_transdc_His_kinase_HWE"/>
</dbReference>
<comment type="catalytic activity">
    <reaction evidence="1">
        <text>ATP + protein L-histidine = ADP + protein N-phospho-L-histidine.</text>
        <dbReference type="EC" id="2.7.13.3"/>
    </reaction>
</comment>
<protein>
    <recommendedName>
        <fullName evidence="3">Blue-light-activated histidine kinase</fullName>
        <ecNumber evidence="2">2.7.13.3</ecNumber>
    </recommendedName>
</protein>
<dbReference type="EC" id="2.7.13.3" evidence="2"/>